<dbReference type="EMBL" id="JADNRY010000105">
    <property type="protein sequence ID" value="KAF9065372.1"/>
    <property type="molecule type" value="Genomic_DNA"/>
</dbReference>
<sequence length="228" mass="26866">MRLQLCCVNPEHLLYTANYSFYRHFNIFLLQCILTATLSACATGPFTASTLINHTHKRSNKVSIQYFFSRHLAKHTLLVTRNGVRIYIRIDTERNDWTPYRYQLCIQPPCYVSALKSQNAYSQAFFLVLRCQVEMAPLIRILPHLRPQYGRPVAITLGTRRQRNKFEESYYRYYHLCTLPLRENVKRHIIIKHVLSVIANTVTCFGVGQRQSCDPFYPPFLHCRYLLK</sequence>
<protein>
    <submittedName>
        <fullName evidence="1">Uncharacterized protein</fullName>
    </submittedName>
</protein>
<dbReference type="AlphaFoldDB" id="A0A9P5U477"/>
<reference evidence="1" key="1">
    <citation type="submission" date="2020-11" db="EMBL/GenBank/DDBJ databases">
        <authorList>
            <consortium name="DOE Joint Genome Institute"/>
            <person name="Ahrendt S."/>
            <person name="Riley R."/>
            <person name="Andreopoulos W."/>
            <person name="Labutti K."/>
            <person name="Pangilinan J."/>
            <person name="Ruiz-Duenas F.J."/>
            <person name="Barrasa J.M."/>
            <person name="Sanchez-Garcia M."/>
            <person name="Camarero S."/>
            <person name="Miyauchi S."/>
            <person name="Serrano A."/>
            <person name="Linde D."/>
            <person name="Babiker R."/>
            <person name="Drula E."/>
            <person name="Ayuso-Fernandez I."/>
            <person name="Pacheco R."/>
            <person name="Padilla G."/>
            <person name="Ferreira P."/>
            <person name="Barriuso J."/>
            <person name="Kellner H."/>
            <person name="Castanera R."/>
            <person name="Alfaro M."/>
            <person name="Ramirez L."/>
            <person name="Pisabarro A.G."/>
            <person name="Kuo A."/>
            <person name="Tritt A."/>
            <person name="Lipzen A."/>
            <person name="He G."/>
            <person name="Yan M."/>
            <person name="Ng V."/>
            <person name="Cullen D."/>
            <person name="Martin F."/>
            <person name="Rosso M.-N."/>
            <person name="Henrissat B."/>
            <person name="Hibbett D."/>
            <person name="Martinez A.T."/>
            <person name="Grigoriev I.V."/>
        </authorList>
    </citation>
    <scope>NUCLEOTIDE SEQUENCE</scope>
    <source>
        <strain evidence="1">AH 40177</strain>
    </source>
</reference>
<evidence type="ECO:0000313" key="2">
    <source>
        <dbReference type="Proteomes" id="UP000772434"/>
    </source>
</evidence>
<dbReference type="Proteomes" id="UP000772434">
    <property type="component" value="Unassembled WGS sequence"/>
</dbReference>
<proteinExistence type="predicted"/>
<accession>A0A9P5U477</accession>
<comment type="caution">
    <text evidence="1">The sequence shown here is derived from an EMBL/GenBank/DDBJ whole genome shotgun (WGS) entry which is preliminary data.</text>
</comment>
<gene>
    <name evidence="1" type="ORF">BDP27DRAFT_1332135</name>
</gene>
<keyword evidence="2" id="KW-1185">Reference proteome</keyword>
<evidence type="ECO:0000313" key="1">
    <source>
        <dbReference type="EMBL" id="KAF9065372.1"/>
    </source>
</evidence>
<name>A0A9P5U477_9AGAR</name>
<organism evidence="1 2">
    <name type="scientific">Rhodocollybia butyracea</name>
    <dbReference type="NCBI Taxonomy" id="206335"/>
    <lineage>
        <taxon>Eukaryota</taxon>
        <taxon>Fungi</taxon>
        <taxon>Dikarya</taxon>
        <taxon>Basidiomycota</taxon>
        <taxon>Agaricomycotina</taxon>
        <taxon>Agaricomycetes</taxon>
        <taxon>Agaricomycetidae</taxon>
        <taxon>Agaricales</taxon>
        <taxon>Marasmiineae</taxon>
        <taxon>Omphalotaceae</taxon>
        <taxon>Rhodocollybia</taxon>
    </lineage>
</organism>